<feature type="compositionally biased region" description="Basic and acidic residues" evidence="1">
    <location>
        <begin position="527"/>
        <end position="557"/>
    </location>
</feature>
<evidence type="ECO:0000256" key="1">
    <source>
        <dbReference type="SAM" id="MobiDB-lite"/>
    </source>
</evidence>
<feature type="region of interest" description="Disordered" evidence="1">
    <location>
        <begin position="950"/>
        <end position="1052"/>
    </location>
</feature>
<sequence length="1325" mass="145771">MDSPRNKESSTLTPSPSPPPSMPVKRAARTYGRPKDVVDDASRGLSHSESGLPPTTSAYDALAPRFAPKLGGGRSRARHSPKPDVAGKHGSDDDDDEAGDASNTFQFGWKAKLKQMDEDSDVQDEESPSRDTHDALRTVPNSPRPDAFGGSLSTLTASSELFETTSPLPVARRRRGHVVESSDDSGDETKSSAQKSLHPITSPKSRPSSTPPTSDDEMPAPARLVSEARSSKGKGKASSSRVQIPALSFEKAPAAKKRSSRNKAPTQKELKETIRDRGRIAGAQRAAVQTTQVAGHYNLSNLFQKLQDPKLPEVARTSSFDPIVSFSSPRDHRTALHSIPPADDNDNEGVLVAPSSQPPITQPFTAADIPMLDNYDSGEDEDLPDVGGLLQETKQEEKKRELMERKLKLVAAAKAQGPAFAFADDDDDDELEIVKEEKKAVGGSASKQRPSEGRKRQLHLGGISVAQQQQRAKQTKTPTKALGDMKQDELKRHMAKRVAEQNAEITKQKEDEWKKRGGAVMEMGDASEMKARRESTLKDLLEKGEMNAVRREGRMQVDLDDDEEDDADDEDWKEEASGDEEDAEDADTTMVNEEEEEQDENAAPVYHRGSRRIIDSDSENDEDMVPARRAILGPDDDLVSPTDGPGVNSTSSLDEDDKENSARLMYDGSDDKENKAVPRHSSGARPGLGRQGSSLFGLAQGLERALSMSPGDREDIQMSDDENENSNPNNANVNNGDRRRPLQNLLADDPFSEPGPSSSSDDFAARLQQTSGSEPMLSPTSTLQPSFEAGLRFGSKAAFSQFSDDDDEQSGFKGAGLEPGFSDLFEGGTAVAKQDKPKPGGLFAQARGKTLGLTQDVDLQPAFQVNDRLKRQADEVFEKEQEFVWEVANENSNTETKRELYVNDHGFLTQTRPEGEDAEVYKPSFSFSATQQSQIQTQVLEPPSVLRQPLSTLSMSDIGDPEPSPLRRLVKRGRTPASPESPVVARPRNAFDVLQQKPKAPRAKKQMHEKSVFVAEEAQESDDDEMLGFGKTGDDGEEEEGEDMDRTLTTLVDDRKMDQATLAEDRVLEKFQEHVHEDDLENEKLHNAVVQGELRKKTRRRMLDDSDDEDDSDDGRHRKIRRGINSNAPRIGAEVTEYGKHPETKAFYDTYQDDLNGNENAEFAYLQGTQVEPKDEEMGSDDEEKPPAITRSELNEQLREVARQGEDVPEMDVNDVSWMDQDDSDGEQTKQKMVERRRGQQTRVLPHEHSRLEGWAKSERHSRNAGTGRTSGRMAVTGSRAKSGGGSLRSGVPTAKPVDGTRRPVQVQPSVLAGVASERSSRFGP</sequence>
<feature type="domain" description="DNA replication checkpoint mediator MRC1" evidence="2">
    <location>
        <begin position="1008"/>
        <end position="1149"/>
    </location>
</feature>
<evidence type="ECO:0000313" key="4">
    <source>
        <dbReference type="Proteomes" id="UP001221142"/>
    </source>
</evidence>
<feature type="region of interest" description="Disordered" evidence="1">
    <location>
        <begin position="322"/>
        <end position="399"/>
    </location>
</feature>
<dbReference type="Proteomes" id="UP001221142">
    <property type="component" value="Unassembled WGS sequence"/>
</dbReference>
<accession>A0AAD7C3W9</accession>
<feature type="compositionally biased region" description="Low complexity" evidence="1">
    <location>
        <begin position="466"/>
        <end position="481"/>
    </location>
</feature>
<dbReference type="InterPro" id="IPR018564">
    <property type="entry name" value="Repl_chkpnt_MRC1_dom"/>
</dbReference>
<feature type="compositionally biased region" description="Polar residues" evidence="1">
    <location>
        <begin position="755"/>
        <end position="785"/>
    </location>
</feature>
<feature type="compositionally biased region" description="Low complexity" evidence="1">
    <location>
        <begin position="725"/>
        <end position="735"/>
    </location>
</feature>
<feature type="compositionally biased region" description="Basic and acidic residues" evidence="1">
    <location>
        <begin position="1245"/>
        <end position="1262"/>
    </location>
</feature>
<evidence type="ECO:0000259" key="2">
    <source>
        <dbReference type="Pfam" id="PF09444"/>
    </source>
</evidence>
<feature type="compositionally biased region" description="Basic and acidic residues" evidence="1">
    <location>
        <begin position="127"/>
        <end position="136"/>
    </location>
</feature>
<reference evidence="3" key="1">
    <citation type="submission" date="2023-03" db="EMBL/GenBank/DDBJ databases">
        <title>Massive genome expansion in bonnet fungi (Mycena s.s.) driven by repeated elements and novel gene families across ecological guilds.</title>
        <authorList>
            <consortium name="Lawrence Berkeley National Laboratory"/>
            <person name="Harder C.B."/>
            <person name="Miyauchi S."/>
            <person name="Viragh M."/>
            <person name="Kuo A."/>
            <person name="Thoen E."/>
            <person name="Andreopoulos B."/>
            <person name="Lu D."/>
            <person name="Skrede I."/>
            <person name="Drula E."/>
            <person name="Henrissat B."/>
            <person name="Morin E."/>
            <person name="Kohler A."/>
            <person name="Barry K."/>
            <person name="LaButti K."/>
            <person name="Morin E."/>
            <person name="Salamov A."/>
            <person name="Lipzen A."/>
            <person name="Mereny Z."/>
            <person name="Hegedus B."/>
            <person name="Baldrian P."/>
            <person name="Stursova M."/>
            <person name="Weitz H."/>
            <person name="Taylor A."/>
            <person name="Grigoriev I.V."/>
            <person name="Nagy L.G."/>
            <person name="Martin F."/>
            <person name="Kauserud H."/>
        </authorList>
    </citation>
    <scope>NUCLEOTIDE SEQUENCE</scope>
    <source>
        <strain evidence="3">9284</strain>
    </source>
</reference>
<feature type="compositionally biased region" description="Basic and acidic residues" evidence="1">
    <location>
        <begin position="1076"/>
        <end position="1086"/>
    </location>
</feature>
<feature type="compositionally biased region" description="Acidic residues" evidence="1">
    <location>
        <begin position="558"/>
        <end position="600"/>
    </location>
</feature>
<feature type="compositionally biased region" description="Polar residues" evidence="1">
    <location>
        <begin position="151"/>
        <end position="167"/>
    </location>
</feature>
<protein>
    <recommendedName>
        <fullName evidence="2">DNA replication checkpoint mediator MRC1 domain-containing protein</fullName>
    </recommendedName>
</protein>
<feature type="compositionally biased region" description="Basic and acidic residues" evidence="1">
    <location>
        <begin position="506"/>
        <end position="515"/>
    </location>
</feature>
<feature type="compositionally biased region" description="Acidic residues" evidence="1">
    <location>
        <begin position="1017"/>
        <end position="1026"/>
    </location>
</feature>
<feature type="compositionally biased region" description="Basic and acidic residues" evidence="1">
    <location>
        <begin position="1193"/>
        <end position="1206"/>
    </location>
</feature>
<feature type="compositionally biased region" description="Low complexity" evidence="1">
    <location>
        <begin position="199"/>
        <end position="213"/>
    </location>
</feature>
<feature type="compositionally biased region" description="Basic and acidic residues" evidence="1">
    <location>
        <begin position="1227"/>
        <end position="1238"/>
    </location>
</feature>
<dbReference type="EMBL" id="JARKIF010000005">
    <property type="protein sequence ID" value="KAJ7638516.1"/>
    <property type="molecule type" value="Genomic_DNA"/>
</dbReference>
<organism evidence="3 4">
    <name type="scientific">Roridomyces roridus</name>
    <dbReference type="NCBI Taxonomy" id="1738132"/>
    <lineage>
        <taxon>Eukaryota</taxon>
        <taxon>Fungi</taxon>
        <taxon>Dikarya</taxon>
        <taxon>Basidiomycota</taxon>
        <taxon>Agaricomycotina</taxon>
        <taxon>Agaricomycetes</taxon>
        <taxon>Agaricomycetidae</taxon>
        <taxon>Agaricales</taxon>
        <taxon>Marasmiineae</taxon>
        <taxon>Mycenaceae</taxon>
        <taxon>Roridomyces</taxon>
    </lineage>
</organism>
<feature type="compositionally biased region" description="Basic and acidic residues" evidence="1">
    <location>
        <begin position="33"/>
        <end position="42"/>
    </location>
</feature>
<gene>
    <name evidence="3" type="ORF">FB45DRAFT_903108</name>
</gene>
<proteinExistence type="predicted"/>
<feature type="compositionally biased region" description="Polar residues" evidence="1">
    <location>
        <begin position="45"/>
        <end position="58"/>
    </location>
</feature>
<feature type="region of interest" description="Disordered" evidence="1">
    <location>
        <begin position="433"/>
        <end position="787"/>
    </location>
</feature>
<keyword evidence="4" id="KW-1185">Reference proteome</keyword>
<name>A0AAD7C3W9_9AGAR</name>
<feature type="compositionally biased region" description="Basic and acidic residues" evidence="1">
    <location>
        <begin position="483"/>
        <end position="492"/>
    </location>
</feature>
<comment type="caution">
    <text evidence="3">The sequence shown here is derived from an EMBL/GenBank/DDBJ whole genome shotgun (WGS) entry which is preliminary data.</text>
</comment>
<feature type="region of interest" description="Disordered" evidence="1">
    <location>
        <begin position="1076"/>
        <end position="1144"/>
    </location>
</feature>
<feature type="compositionally biased region" description="Basic and acidic residues" evidence="1">
    <location>
        <begin position="266"/>
        <end position="279"/>
    </location>
</feature>
<dbReference type="Pfam" id="PF09444">
    <property type="entry name" value="MRC1"/>
    <property type="match status" value="1"/>
</dbReference>
<feature type="region of interest" description="Disordered" evidence="1">
    <location>
        <begin position="1168"/>
        <end position="1325"/>
    </location>
</feature>
<feature type="region of interest" description="Disordered" evidence="1">
    <location>
        <begin position="1"/>
        <end position="283"/>
    </location>
</feature>
<evidence type="ECO:0000313" key="3">
    <source>
        <dbReference type="EMBL" id="KAJ7638516.1"/>
    </source>
</evidence>
<feature type="compositionally biased region" description="Basic and acidic residues" evidence="1">
    <location>
        <begin position="81"/>
        <end position="91"/>
    </location>
</feature>